<sequence length="308" mass="33774">MMCVRSRTIAFSRTLLTSSKASSRNSQTAAVIQILDQTNTHTTNNNTARSMATGTRGSRGHGWLTNYRAGKGGRHLQGKYFEKRYDDSLQRIAELNDHVFALNKTLGTDLPTEVYFEFWSEPLGWKEPKRVVIELASAALPKTCLNFVKLCGMKQETGEHDENDDGFDLGYKSTLVHKIEKNVGIMMGDVHFTHGKSGSCHPSVATHPPHGYNFKDEGFILSHGSGIPGIVTMSNSGVDRNDSRFMITTNGLANQLDGYHVAFGRVKPPVGNEIDSEGVVVLNELCGVFTKRGVPAIDITVVDCGIVK</sequence>
<dbReference type="PANTHER" id="PTHR11071">
    <property type="entry name" value="PEPTIDYL-PROLYL CIS-TRANS ISOMERASE"/>
    <property type="match status" value="1"/>
</dbReference>
<protein>
    <recommendedName>
        <fullName evidence="2">PPIase cyclophilin-type domain-containing protein</fullName>
    </recommendedName>
</protein>
<dbReference type="InterPro" id="IPR029000">
    <property type="entry name" value="Cyclophilin-like_dom_sf"/>
</dbReference>
<dbReference type="GO" id="GO:0003755">
    <property type="term" value="F:peptidyl-prolyl cis-trans isomerase activity"/>
    <property type="evidence" value="ECO:0007669"/>
    <property type="project" value="InterPro"/>
</dbReference>
<dbReference type="PROSITE" id="PS50072">
    <property type="entry name" value="CSA_PPIASE_2"/>
    <property type="match status" value="1"/>
</dbReference>
<feature type="region of interest" description="Disordered" evidence="1">
    <location>
        <begin position="40"/>
        <end position="59"/>
    </location>
</feature>
<dbReference type="EMBL" id="HBEL01031501">
    <property type="protein sequence ID" value="CAD8418578.1"/>
    <property type="molecule type" value="Transcribed_RNA"/>
</dbReference>
<evidence type="ECO:0000313" key="3">
    <source>
        <dbReference type="EMBL" id="CAD8418578.1"/>
    </source>
</evidence>
<reference evidence="3" key="1">
    <citation type="submission" date="2021-01" db="EMBL/GenBank/DDBJ databases">
        <authorList>
            <person name="Corre E."/>
            <person name="Pelletier E."/>
            <person name="Niang G."/>
            <person name="Scheremetjew M."/>
            <person name="Finn R."/>
            <person name="Kale V."/>
            <person name="Holt S."/>
            <person name="Cochrane G."/>
            <person name="Meng A."/>
            <person name="Brown T."/>
            <person name="Cohen L."/>
        </authorList>
    </citation>
    <scope>NUCLEOTIDE SEQUENCE</scope>
    <source>
        <strain evidence="3">CCAP1064/1</strain>
    </source>
</reference>
<dbReference type="AlphaFoldDB" id="A0A7S0GHX2"/>
<dbReference type="PRINTS" id="PR00153">
    <property type="entry name" value="CSAPPISMRASE"/>
</dbReference>
<accession>A0A7S0GHX2</accession>
<feature type="domain" description="PPIase cyclophilin-type" evidence="2">
    <location>
        <begin position="118"/>
        <end position="306"/>
    </location>
</feature>
<evidence type="ECO:0000259" key="2">
    <source>
        <dbReference type="PROSITE" id="PS50072"/>
    </source>
</evidence>
<gene>
    <name evidence="3" type="ORF">PINE0816_LOCUS14713</name>
</gene>
<dbReference type="GO" id="GO:0005737">
    <property type="term" value="C:cytoplasm"/>
    <property type="evidence" value="ECO:0007669"/>
    <property type="project" value="TreeGrafter"/>
</dbReference>
<dbReference type="PANTHER" id="PTHR11071:SF561">
    <property type="entry name" value="PEPTIDYL-PROLYL CIS-TRANS ISOMERASE D-RELATED"/>
    <property type="match status" value="1"/>
</dbReference>
<evidence type="ECO:0000256" key="1">
    <source>
        <dbReference type="SAM" id="MobiDB-lite"/>
    </source>
</evidence>
<dbReference type="Pfam" id="PF00160">
    <property type="entry name" value="Pro_isomerase"/>
    <property type="match status" value="1"/>
</dbReference>
<dbReference type="SUPFAM" id="SSF50891">
    <property type="entry name" value="Cyclophilin-like"/>
    <property type="match status" value="1"/>
</dbReference>
<dbReference type="InterPro" id="IPR002130">
    <property type="entry name" value="Cyclophilin-type_PPIase_dom"/>
</dbReference>
<proteinExistence type="predicted"/>
<dbReference type="GO" id="GO:0016018">
    <property type="term" value="F:cyclosporin A binding"/>
    <property type="evidence" value="ECO:0007669"/>
    <property type="project" value="TreeGrafter"/>
</dbReference>
<dbReference type="Gene3D" id="2.40.100.10">
    <property type="entry name" value="Cyclophilin-like"/>
    <property type="match status" value="1"/>
</dbReference>
<organism evidence="3">
    <name type="scientific">Proboscia inermis</name>
    <dbReference type="NCBI Taxonomy" id="420281"/>
    <lineage>
        <taxon>Eukaryota</taxon>
        <taxon>Sar</taxon>
        <taxon>Stramenopiles</taxon>
        <taxon>Ochrophyta</taxon>
        <taxon>Bacillariophyta</taxon>
        <taxon>Coscinodiscophyceae</taxon>
        <taxon>Rhizosoleniophycidae</taxon>
        <taxon>Rhizosoleniales</taxon>
        <taxon>Rhizosoleniaceae</taxon>
        <taxon>Proboscia</taxon>
    </lineage>
</organism>
<name>A0A7S0GHX2_9STRA</name>
<dbReference type="GO" id="GO:0006457">
    <property type="term" value="P:protein folding"/>
    <property type="evidence" value="ECO:0007669"/>
    <property type="project" value="TreeGrafter"/>
</dbReference>